<feature type="region of interest" description="Disordered" evidence="7">
    <location>
        <begin position="542"/>
        <end position="748"/>
    </location>
</feature>
<keyword evidence="2" id="KW-0813">Transport</keyword>
<evidence type="ECO:0000256" key="7">
    <source>
        <dbReference type="SAM" id="MobiDB-lite"/>
    </source>
</evidence>
<dbReference type="PROSITE" id="PS50192">
    <property type="entry name" value="T_SNARE"/>
    <property type="match status" value="1"/>
</dbReference>
<evidence type="ECO:0000313" key="11">
    <source>
        <dbReference type="Proteomes" id="UP000327013"/>
    </source>
</evidence>
<dbReference type="CDD" id="cd15859">
    <property type="entry name" value="SNARE_SYN8"/>
    <property type="match status" value="1"/>
</dbReference>
<proteinExistence type="predicted"/>
<feature type="domain" description="T-SNARE coiled-coil homology" evidence="9">
    <location>
        <begin position="167"/>
        <end position="229"/>
    </location>
</feature>
<evidence type="ECO:0000256" key="1">
    <source>
        <dbReference type="ARBA" id="ARBA00004194"/>
    </source>
</evidence>
<evidence type="ECO:0000256" key="2">
    <source>
        <dbReference type="ARBA" id="ARBA00022448"/>
    </source>
</evidence>
<evidence type="ECO:0000256" key="4">
    <source>
        <dbReference type="ARBA" id="ARBA00022927"/>
    </source>
</evidence>
<evidence type="ECO:0000313" key="10">
    <source>
        <dbReference type="EMBL" id="KAB8342931.1"/>
    </source>
</evidence>
<dbReference type="EMBL" id="VIBQ01000012">
    <property type="protein sequence ID" value="KAB8342931.1"/>
    <property type="molecule type" value="Genomic_DNA"/>
</dbReference>
<feature type="compositionally biased region" description="Low complexity" evidence="7">
    <location>
        <begin position="642"/>
        <end position="655"/>
    </location>
</feature>
<dbReference type="GO" id="GO:0000139">
    <property type="term" value="C:Golgi membrane"/>
    <property type="evidence" value="ECO:0007669"/>
    <property type="project" value="UniProtKB-SubCell"/>
</dbReference>
<keyword evidence="4" id="KW-0653">Protein transport</keyword>
<evidence type="ECO:0000256" key="8">
    <source>
        <dbReference type="SAM" id="Phobius"/>
    </source>
</evidence>
<name>A0A5N6KT22_9ROSI</name>
<keyword evidence="3 8" id="KW-0812">Transmembrane</keyword>
<sequence length="748" mass="82811">MAANASQLALLADHIKLSLLERERALSLKLETDTQNAEIARSLESFRSSLQALEDGQGPEDLDNLRQQYTDLQNQFDGVISAHSNITKSPNDRALASDFAAATTRPSKSVRFNDNTDSEADDAARANLFNRPYQDDPSRLNDSYSDDPADPPDHSNLDNQQIHAYHSQVIAEQDQQLDVLSGSVRRIGDLSIHIGNELDEQNVLIDDVDEGVTRHQGSLDRARDRVGRIARKAKDNWSITTIAVLNEDMTYVLHVSYCTGLRISLSISRNNISHVSRLLWNSIRRRMDLFSVLAPVTVVIGSAASCKLLVGAHDALYTTLRNLSLPSAELAHSMVLDEASPTGSAVTDDIPYSDADPYASPSSTPSPNGPGLGEYRLDMSQLPKGLPLLGPLFGFTPQRLLNVIVLDSARVKAIAGRPLTQPEFDAISYHCAKMNAISSYGAPVGIAGGIWRAQNSRKTFRFPFWQPEYNPDKPHQEGKFDPSRFGPLKGAQAHAAWHAMRRMSFALIGGAVGMALFNSYATTVAIAGQRTDNRMKDIMSTLQSMTPEERRYRAEQASREVRGQMNRPQQGVQLQGRGRQEQTQSQGYEQVVDATEASSIDQQTPHEPSDQRQRPQSSQQYSVPTRQRQSQSAEFDFDDASPQRSTPSSPSSSDPWETLRQNARNGVQYQGPQGPGSGSAWIGKRGSQADGLQNQQRQSTAVGDSFSFSKSDEERQLAKEEAQREFDARIDRERQGQDFNSDANKRWK</sequence>
<comment type="caution">
    <text evidence="10">The sequence shown here is derived from an EMBL/GenBank/DDBJ whole genome shotgun (WGS) entry which is preliminary data.</text>
</comment>
<dbReference type="GO" id="GO:0015031">
    <property type="term" value="P:protein transport"/>
    <property type="evidence" value="ECO:0007669"/>
    <property type="project" value="UniProtKB-KW"/>
</dbReference>
<feature type="compositionally biased region" description="Polar residues" evidence="7">
    <location>
        <begin position="690"/>
        <end position="709"/>
    </location>
</feature>
<organism evidence="10 11">
    <name type="scientific">Carpinus fangiana</name>
    <dbReference type="NCBI Taxonomy" id="176857"/>
    <lineage>
        <taxon>Eukaryota</taxon>
        <taxon>Viridiplantae</taxon>
        <taxon>Streptophyta</taxon>
        <taxon>Embryophyta</taxon>
        <taxon>Tracheophyta</taxon>
        <taxon>Spermatophyta</taxon>
        <taxon>Magnoliopsida</taxon>
        <taxon>eudicotyledons</taxon>
        <taxon>Gunneridae</taxon>
        <taxon>Pentapetalae</taxon>
        <taxon>rosids</taxon>
        <taxon>fabids</taxon>
        <taxon>Fagales</taxon>
        <taxon>Betulaceae</taxon>
        <taxon>Carpinus</taxon>
    </lineage>
</organism>
<dbReference type="SMART" id="SM00397">
    <property type="entry name" value="t_SNARE"/>
    <property type="match status" value="1"/>
</dbReference>
<feature type="compositionally biased region" description="Basic and acidic residues" evidence="7">
    <location>
        <begin position="710"/>
        <end position="736"/>
    </location>
</feature>
<protein>
    <recommendedName>
        <fullName evidence="9">t-SNARE coiled-coil homology domain-containing protein</fullName>
    </recommendedName>
</protein>
<evidence type="ECO:0000256" key="6">
    <source>
        <dbReference type="ARBA" id="ARBA00023136"/>
    </source>
</evidence>
<dbReference type="Proteomes" id="UP000327013">
    <property type="component" value="Unassembled WGS sequence"/>
</dbReference>
<accession>A0A5N6KT22</accession>
<dbReference type="OrthoDB" id="244190at2759"/>
<gene>
    <name evidence="10" type="ORF">FH972_022528</name>
</gene>
<keyword evidence="5 8" id="KW-1133">Transmembrane helix</keyword>
<feature type="transmembrane region" description="Helical" evidence="8">
    <location>
        <begin position="505"/>
        <end position="527"/>
    </location>
</feature>
<dbReference type="Gene3D" id="1.20.5.110">
    <property type="match status" value="1"/>
</dbReference>
<dbReference type="SUPFAM" id="SSF58038">
    <property type="entry name" value="SNARE fusion complex"/>
    <property type="match status" value="1"/>
</dbReference>
<evidence type="ECO:0000259" key="9">
    <source>
        <dbReference type="PROSITE" id="PS50192"/>
    </source>
</evidence>
<feature type="region of interest" description="Disordered" evidence="7">
    <location>
        <begin position="126"/>
        <end position="158"/>
    </location>
</feature>
<evidence type="ECO:0000256" key="5">
    <source>
        <dbReference type="ARBA" id="ARBA00022989"/>
    </source>
</evidence>
<dbReference type="PANTHER" id="PTHR12791">
    <property type="entry name" value="GOLGI SNARE BET1-RELATED"/>
    <property type="match status" value="1"/>
</dbReference>
<feature type="compositionally biased region" description="Low complexity" evidence="7">
    <location>
        <begin position="567"/>
        <end position="577"/>
    </location>
</feature>
<feature type="compositionally biased region" description="Polar residues" evidence="7">
    <location>
        <begin position="596"/>
        <end position="606"/>
    </location>
</feature>
<feature type="compositionally biased region" description="Polar residues" evidence="7">
    <location>
        <begin position="659"/>
        <end position="668"/>
    </location>
</feature>
<reference evidence="10 11" key="1">
    <citation type="submission" date="2019-06" db="EMBL/GenBank/DDBJ databases">
        <title>A chromosomal-level reference genome of Carpinus fangiana (Coryloideae, Betulaceae).</title>
        <authorList>
            <person name="Yang X."/>
            <person name="Wang Z."/>
            <person name="Zhang L."/>
            <person name="Hao G."/>
            <person name="Liu J."/>
            <person name="Yang Y."/>
        </authorList>
    </citation>
    <scope>NUCLEOTIDE SEQUENCE [LARGE SCALE GENOMIC DNA]</scope>
    <source>
        <strain evidence="10">Cfa_2016G</strain>
        <tissue evidence="10">Leaf</tissue>
    </source>
</reference>
<comment type="subcellular location">
    <subcellularLocation>
        <location evidence="1">Golgi apparatus membrane</location>
        <topology evidence="1">Single-pass membrane protein</topology>
    </subcellularLocation>
</comment>
<feature type="compositionally biased region" description="Polar residues" evidence="7">
    <location>
        <begin position="623"/>
        <end position="633"/>
    </location>
</feature>
<dbReference type="AlphaFoldDB" id="A0A5N6KT22"/>
<dbReference type="InterPro" id="IPR000727">
    <property type="entry name" value="T_SNARE_dom"/>
</dbReference>
<keyword evidence="11" id="KW-1185">Reference proteome</keyword>
<feature type="compositionally biased region" description="Basic and acidic residues" evidence="7">
    <location>
        <begin position="547"/>
        <end position="562"/>
    </location>
</feature>
<evidence type="ECO:0000256" key="3">
    <source>
        <dbReference type="ARBA" id="ARBA00022692"/>
    </source>
</evidence>
<keyword evidence="6 8" id="KW-0472">Membrane</keyword>
<feature type="region of interest" description="Disordered" evidence="7">
    <location>
        <begin position="356"/>
        <end position="375"/>
    </location>
</feature>